<proteinExistence type="predicted"/>
<accession>A0A087LYK3</accession>
<dbReference type="Gene3D" id="3.10.20.30">
    <property type="match status" value="1"/>
</dbReference>
<organism evidence="1 2">
    <name type="scientific">Devosia riboflavina</name>
    <dbReference type="NCBI Taxonomy" id="46914"/>
    <lineage>
        <taxon>Bacteria</taxon>
        <taxon>Pseudomonadati</taxon>
        <taxon>Pseudomonadota</taxon>
        <taxon>Alphaproteobacteria</taxon>
        <taxon>Hyphomicrobiales</taxon>
        <taxon>Devosiaceae</taxon>
        <taxon>Devosia</taxon>
    </lineage>
</organism>
<comment type="caution">
    <text evidence="1">The sequence shown here is derived from an EMBL/GenBank/DDBJ whole genome shotgun (WGS) entry which is preliminary data.</text>
</comment>
<dbReference type="RefSeq" id="WP_035085861.1">
    <property type="nucleotide sequence ID" value="NZ_JQGC01000020.1"/>
</dbReference>
<dbReference type="CDD" id="cd00565">
    <property type="entry name" value="Ubl_ThiS"/>
    <property type="match status" value="1"/>
</dbReference>
<gene>
    <name evidence="1" type="ORF">JP75_19065</name>
</gene>
<protein>
    <recommendedName>
        <fullName evidence="3">Thiamine biosynthesis protein ThiS</fullName>
    </recommendedName>
</protein>
<dbReference type="EMBL" id="JQGC01000020">
    <property type="protein sequence ID" value="KFL29706.1"/>
    <property type="molecule type" value="Genomic_DNA"/>
</dbReference>
<sequence length="65" mass="6911">MRILLNGTEHRLEANRLDQALEALGYKGAIVATAVNGRFVPTAQRATTPLADGDHLEVLAPMQGG</sequence>
<dbReference type="Proteomes" id="UP000028981">
    <property type="component" value="Unassembled WGS sequence"/>
</dbReference>
<dbReference type="SUPFAM" id="SSF54285">
    <property type="entry name" value="MoaD/ThiS"/>
    <property type="match status" value="1"/>
</dbReference>
<name>A0A087LYK3_9HYPH</name>
<dbReference type="InterPro" id="IPR016155">
    <property type="entry name" value="Mopterin_synth/thiamin_S_b"/>
</dbReference>
<evidence type="ECO:0000313" key="2">
    <source>
        <dbReference type="Proteomes" id="UP000028981"/>
    </source>
</evidence>
<dbReference type="InterPro" id="IPR003749">
    <property type="entry name" value="ThiS/MoaD-like"/>
</dbReference>
<dbReference type="OrthoDB" id="197113at2"/>
<dbReference type="InterPro" id="IPR012675">
    <property type="entry name" value="Beta-grasp_dom_sf"/>
</dbReference>
<dbReference type="InterPro" id="IPR010035">
    <property type="entry name" value="Thi_S"/>
</dbReference>
<dbReference type="Pfam" id="PF02597">
    <property type="entry name" value="ThiS"/>
    <property type="match status" value="1"/>
</dbReference>
<evidence type="ECO:0000313" key="1">
    <source>
        <dbReference type="EMBL" id="KFL29706.1"/>
    </source>
</evidence>
<dbReference type="AlphaFoldDB" id="A0A087LYK3"/>
<evidence type="ECO:0008006" key="3">
    <source>
        <dbReference type="Google" id="ProtNLM"/>
    </source>
</evidence>
<reference evidence="1 2" key="1">
    <citation type="submission" date="2014-08" db="EMBL/GenBank/DDBJ databases">
        <authorList>
            <person name="Hassan Y.I."/>
            <person name="Lepp D."/>
            <person name="Zhou T."/>
        </authorList>
    </citation>
    <scope>NUCLEOTIDE SEQUENCE [LARGE SCALE GENOMIC DNA]</scope>
    <source>
        <strain evidence="1 2">IFO13584</strain>
    </source>
</reference>
<dbReference type="STRING" id="46914.JP75_19065"/>
<keyword evidence="2" id="KW-1185">Reference proteome</keyword>
<dbReference type="NCBIfam" id="TIGR01683">
    <property type="entry name" value="thiS"/>
    <property type="match status" value="1"/>
</dbReference>